<name>A0ABD7D6K0_9ACTN</name>
<protein>
    <submittedName>
        <fullName evidence="1">3-oxoacyl-ACP synthase</fullName>
    </submittedName>
</protein>
<dbReference type="SUPFAM" id="SSF53901">
    <property type="entry name" value="Thiolase-like"/>
    <property type="match status" value="1"/>
</dbReference>
<dbReference type="PANTHER" id="PTHR34069:SF2">
    <property type="entry name" value="BETA-KETOACYL-[ACYL-CARRIER-PROTEIN] SYNTHASE III"/>
    <property type="match status" value="1"/>
</dbReference>
<dbReference type="AlphaFoldDB" id="A0ABD7D6K0"/>
<dbReference type="RefSeq" id="WP_205030146.1">
    <property type="nucleotide sequence ID" value="NZ_CP070247.1"/>
</dbReference>
<evidence type="ECO:0000313" key="2">
    <source>
        <dbReference type="Proteomes" id="UP000623926"/>
    </source>
</evidence>
<gene>
    <name evidence="1" type="ORF">I6J42_34055</name>
</gene>
<dbReference type="InterPro" id="IPR016039">
    <property type="entry name" value="Thiolase-like"/>
</dbReference>
<dbReference type="Proteomes" id="UP000623926">
    <property type="component" value="Plasmid unnamed3"/>
</dbReference>
<dbReference type="EMBL" id="CP070247">
    <property type="protein sequence ID" value="QRV39114.1"/>
    <property type="molecule type" value="Genomic_DNA"/>
</dbReference>
<keyword evidence="1" id="KW-0614">Plasmid</keyword>
<dbReference type="Gene3D" id="3.40.47.10">
    <property type="match status" value="2"/>
</dbReference>
<proteinExistence type="predicted"/>
<dbReference type="PANTHER" id="PTHR34069">
    <property type="entry name" value="3-OXOACYL-[ACYL-CARRIER-PROTEIN] SYNTHASE 3"/>
    <property type="match status" value="1"/>
</dbReference>
<dbReference type="GO" id="GO:0016747">
    <property type="term" value="F:acyltransferase activity, transferring groups other than amino-acyl groups"/>
    <property type="evidence" value="ECO:0007669"/>
    <property type="project" value="UniProtKB-ARBA"/>
</dbReference>
<accession>A0ABD7D6K0</accession>
<geneLocation type="plasmid" evidence="1 2">
    <name>unnamed3</name>
</geneLocation>
<reference evidence="1 2" key="1">
    <citation type="submission" date="2021-02" db="EMBL/GenBank/DDBJ databases">
        <title>FDA dAtabase for Regulatory Grade micrObial Sequences (FDA-ARGOS): Supporting development and validation of Infectious Disease Dx tests.</title>
        <authorList>
            <person name="Sproer C."/>
            <person name="Gronow S."/>
            <person name="Severitt S."/>
            <person name="Schroder I."/>
            <person name="Tallon L."/>
            <person name="Sadzewicz L."/>
            <person name="Zhao X."/>
            <person name="Boylan J."/>
            <person name="Ott S."/>
            <person name="Bowen H."/>
            <person name="Vavikolanu K."/>
            <person name="Mehta A."/>
            <person name="Aluvathingal J."/>
            <person name="Nadendla S."/>
            <person name="Lowell S."/>
            <person name="Myers T."/>
            <person name="Yan Y."/>
            <person name="Sichtig H."/>
        </authorList>
    </citation>
    <scope>NUCLEOTIDE SEQUENCE [LARGE SCALE GENOMIC DNA]</scope>
    <source>
        <strain evidence="1 2">FDAARGOS_1212</strain>
        <plasmid evidence="1 2">unnamed3</plasmid>
    </source>
</reference>
<evidence type="ECO:0000313" key="1">
    <source>
        <dbReference type="EMBL" id="QRV39114.1"/>
    </source>
</evidence>
<organism evidence="1 2">
    <name type="scientific">Streptomyces californicus</name>
    <dbReference type="NCBI Taxonomy" id="67351"/>
    <lineage>
        <taxon>Bacteria</taxon>
        <taxon>Bacillati</taxon>
        <taxon>Actinomycetota</taxon>
        <taxon>Actinomycetes</taxon>
        <taxon>Kitasatosporales</taxon>
        <taxon>Streptomycetaceae</taxon>
        <taxon>Streptomyces</taxon>
    </lineage>
</organism>
<sequence length="348" mass="36329">MGAEGTFRTTAPRVAINAVGRHLPDSPRPLADLPELAGLNDAERLTCCGLGIDTVAVDDGLTAADLAERAARDALDTAGIPAAALGALILVEPRAPEALISSDATRLQHALGADTALTFSVGGLGCVSSTPALLTARGLLVADPGLGPVLVVHGSKPAAVQRRYRHPVTINGDSGLALLLGRPHAAAPVHLLDLVQRTNGRYWDLFGLDYRDRPTAEWREKCSDLPGYSFRLAMETRNRLADLVAELLARNGLTRADVAGYASQNLSAGGLAFIEESLDIALLPSCRDNLRALGHLGANDTFLNLSTALTRKELAEGDLAVLINVSPVAAWSVLLVETGPMSGPGSIA</sequence>